<gene>
    <name evidence="2" type="ORF">GQ607_002010</name>
</gene>
<evidence type="ECO:0000313" key="2">
    <source>
        <dbReference type="EMBL" id="KAF0330606.1"/>
    </source>
</evidence>
<dbReference type="InterPro" id="IPR032675">
    <property type="entry name" value="LRR_dom_sf"/>
</dbReference>
<proteinExistence type="predicted"/>
<protein>
    <submittedName>
        <fullName evidence="2">Uncharacterized protein</fullName>
    </submittedName>
</protein>
<dbReference type="Proteomes" id="UP000434172">
    <property type="component" value="Unassembled WGS sequence"/>
</dbReference>
<evidence type="ECO:0000256" key="1">
    <source>
        <dbReference type="SAM" id="SignalP"/>
    </source>
</evidence>
<dbReference type="AlphaFoldDB" id="A0A8H3WRD9"/>
<sequence length="488" mass="55562">MHSALRRLLIFAVFFLAASAAASSTERPPFKCPTYIDTIVPSGQTDWYGKREPGDPFLDSMSEVHNILTKCSSIKSLKLRVTSLGCSEHPDRYNFPLKHPSGSRYPSTLESLDLEGYAFNDRPWDELRTLHRWGNTFDRYADWVYEGKAWAWLKGLPMSEAQKNMTNLDLWLEAMDFSQIKHLAIRDGQTPNVTTLVPHLKSLSSFSTYGSWAKELIAALPENSLKHLSWKNSGQTGASVEPLLRHHAESLTSLDWHEPESTYRQRKVMSPAQLTALGGHLPNLRSLTIDINQNGTWPVDHLEAIATKFPNLENATIFFEMASECRRQLDIEKSGLRRLHEMMVMEDQSDCSKGTRSNAEPSLGIYSAGWPFEFLVKKNGGGTLKKVNFYAGSWERGWDGAMLIGEDWLDDRRAFVACEVIEGDGSVVDDVGDGLKVEKQDQLLVCQNDWTKRYKVMSEVKKRRTTWETERYAEANQEITERAWRMDL</sequence>
<feature type="chain" id="PRO_5034897347" evidence="1">
    <location>
        <begin position="21"/>
        <end position="488"/>
    </location>
</feature>
<dbReference type="Gene3D" id="3.80.10.10">
    <property type="entry name" value="Ribonuclease Inhibitor"/>
    <property type="match status" value="1"/>
</dbReference>
<organism evidence="2 3">
    <name type="scientific">Colletotrichum asianum</name>
    <dbReference type="NCBI Taxonomy" id="702518"/>
    <lineage>
        <taxon>Eukaryota</taxon>
        <taxon>Fungi</taxon>
        <taxon>Dikarya</taxon>
        <taxon>Ascomycota</taxon>
        <taxon>Pezizomycotina</taxon>
        <taxon>Sordariomycetes</taxon>
        <taxon>Hypocreomycetidae</taxon>
        <taxon>Glomerellales</taxon>
        <taxon>Glomerellaceae</taxon>
        <taxon>Colletotrichum</taxon>
        <taxon>Colletotrichum gloeosporioides species complex</taxon>
    </lineage>
</organism>
<dbReference type="OrthoDB" id="3945550at2759"/>
<dbReference type="SUPFAM" id="SSF52047">
    <property type="entry name" value="RNI-like"/>
    <property type="match status" value="1"/>
</dbReference>
<accession>A0A8H3WRD9</accession>
<dbReference type="EMBL" id="WOWK01000006">
    <property type="protein sequence ID" value="KAF0330606.1"/>
    <property type="molecule type" value="Genomic_DNA"/>
</dbReference>
<evidence type="ECO:0000313" key="3">
    <source>
        <dbReference type="Proteomes" id="UP000434172"/>
    </source>
</evidence>
<keyword evidence="3" id="KW-1185">Reference proteome</keyword>
<keyword evidence="1" id="KW-0732">Signal</keyword>
<reference evidence="2 3" key="1">
    <citation type="submission" date="2019-12" db="EMBL/GenBank/DDBJ databases">
        <title>A genome sequence resource for the geographically widespread anthracnose pathogen Colletotrichum asianum.</title>
        <authorList>
            <person name="Meng Y."/>
        </authorList>
    </citation>
    <scope>NUCLEOTIDE SEQUENCE [LARGE SCALE GENOMIC DNA]</scope>
    <source>
        <strain evidence="2 3">ICMP 18580</strain>
    </source>
</reference>
<comment type="caution">
    <text evidence="2">The sequence shown here is derived from an EMBL/GenBank/DDBJ whole genome shotgun (WGS) entry which is preliminary data.</text>
</comment>
<name>A0A8H3WRD9_9PEZI</name>
<feature type="signal peptide" evidence="1">
    <location>
        <begin position="1"/>
        <end position="20"/>
    </location>
</feature>